<name>A0ABT7T179_9ALTE</name>
<accession>A0ABT7T179</accession>
<comment type="caution">
    <text evidence="3">The sequence shown here is derived from an EMBL/GenBank/DDBJ whole genome shotgun (WGS) entry which is preliminary data.</text>
</comment>
<evidence type="ECO:0000313" key="4">
    <source>
        <dbReference type="Proteomes" id="UP001234343"/>
    </source>
</evidence>
<reference evidence="3 4" key="1">
    <citation type="submission" date="2023-06" db="EMBL/GenBank/DDBJ databases">
        <title>Alteromonas sp. ASW11-36 isolated from intertidal sand.</title>
        <authorList>
            <person name="Li Y."/>
        </authorList>
    </citation>
    <scope>NUCLEOTIDE SEQUENCE [LARGE SCALE GENOMIC DNA]</scope>
    <source>
        <strain evidence="3 4">ASW11-36</strain>
    </source>
</reference>
<proteinExistence type="predicted"/>
<organism evidence="3 4">
    <name type="scientific">Alteromonas arenosi</name>
    <dbReference type="NCBI Taxonomy" id="3055817"/>
    <lineage>
        <taxon>Bacteria</taxon>
        <taxon>Pseudomonadati</taxon>
        <taxon>Pseudomonadota</taxon>
        <taxon>Gammaproteobacteria</taxon>
        <taxon>Alteromonadales</taxon>
        <taxon>Alteromonadaceae</taxon>
        <taxon>Alteromonas/Salinimonas group</taxon>
        <taxon>Alteromonas</taxon>
    </lineage>
</organism>
<gene>
    <name evidence="3" type="ORF">QTP81_15350</name>
</gene>
<protein>
    <submittedName>
        <fullName evidence="3">WecB/TagA/CpsF family glycosyltransferase</fullName>
    </submittedName>
</protein>
<dbReference type="NCBIfam" id="TIGR00696">
    <property type="entry name" value="wecG_tagA_cpsF"/>
    <property type="match status" value="1"/>
</dbReference>
<dbReference type="InterPro" id="IPR004629">
    <property type="entry name" value="WecG_TagA_CpsF"/>
</dbReference>
<dbReference type="Pfam" id="PF03808">
    <property type="entry name" value="Glyco_tran_WecG"/>
    <property type="match status" value="1"/>
</dbReference>
<dbReference type="PANTHER" id="PTHR34136:SF1">
    <property type="entry name" value="UDP-N-ACETYL-D-MANNOSAMINURONIC ACID TRANSFERASE"/>
    <property type="match status" value="1"/>
</dbReference>
<sequence>MKTFYLNDLPVLAPASVEELAQYILQLEAESTFSAVALNPEKVIMYLRENEIRNLLLSFSAAYPDGIGVSKLLSNASPKKVSRVPGYDLWETLMRLSACHDKSVYLIGARPEVLDKTRSKLIEDFSVEICGSVDGFNIDMGVLIEDLLLKKPDLICVAMGSPRQEKLIQTLIEQGVTGYFMGVGGSFDVFSGTVKRAPALWQKAGLEWAYRLLSQPSRIFRQVNLVKYLYYVLIGRIKVSLNNEKIGRNQ</sequence>
<dbReference type="CDD" id="cd06533">
    <property type="entry name" value="Glyco_transf_WecG_TagA"/>
    <property type="match status" value="1"/>
</dbReference>
<evidence type="ECO:0000256" key="2">
    <source>
        <dbReference type="ARBA" id="ARBA00022679"/>
    </source>
</evidence>
<keyword evidence="2" id="KW-0808">Transferase</keyword>
<dbReference type="Proteomes" id="UP001234343">
    <property type="component" value="Unassembled WGS sequence"/>
</dbReference>
<dbReference type="RefSeq" id="WP_289366695.1">
    <property type="nucleotide sequence ID" value="NZ_JAUCBP010000012.1"/>
</dbReference>
<keyword evidence="4" id="KW-1185">Reference proteome</keyword>
<keyword evidence="1" id="KW-0328">Glycosyltransferase</keyword>
<evidence type="ECO:0000313" key="3">
    <source>
        <dbReference type="EMBL" id="MDM7861979.1"/>
    </source>
</evidence>
<evidence type="ECO:0000256" key="1">
    <source>
        <dbReference type="ARBA" id="ARBA00022676"/>
    </source>
</evidence>
<dbReference type="PANTHER" id="PTHR34136">
    <property type="match status" value="1"/>
</dbReference>
<dbReference type="EMBL" id="JAUCBP010000012">
    <property type="protein sequence ID" value="MDM7861979.1"/>
    <property type="molecule type" value="Genomic_DNA"/>
</dbReference>